<gene>
    <name evidence="1" type="ordered locus">MTR_8g024070</name>
</gene>
<accession>A0A072TYC4</accession>
<reference evidence="1 3" key="2">
    <citation type="journal article" date="2014" name="BMC Genomics">
        <title>An improved genome release (version Mt4.0) for the model legume Medicago truncatula.</title>
        <authorList>
            <person name="Tang H."/>
            <person name="Krishnakumar V."/>
            <person name="Bidwell S."/>
            <person name="Rosen B."/>
            <person name="Chan A."/>
            <person name="Zhou S."/>
            <person name="Gentzbittel L."/>
            <person name="Childs K.L."/>
            <person name="Yandell M."/>
            <person name="Gundlach H."/>
            <person name="Mayer K.F."/>
            <person name="Schwartz D.C."/>
            <person name="Town C.D."/>
        </authorList>
    </citation>
    <scope>GENOME REANNOTATION</scope>
    <source>
        <strain evidence="1">A17</strain>
        <strain evidence="2 3">cv. Jemalong A17</strain>
    </source>
</reference>
<keyword evidence="3" id="KW-1185">Reference proteome</keyword>
<dbReference type="EMBL" id="CM001224">
    <property type="protein sequence ID" value="KEH18555.1"/>
    <property type="molecule type" value="Genomic_DNA"/>
</dbReference>
<evidence type="ECO:0000313" key="2">
    <source>
        <dbReference type="EnsemblPlants" id="KEH18555"/>
    </source>
</evidence>
<dbReference type="SUPFAM" id="SSF50249">
    <property type="entry name" value="Nucleic acid-binding proteins"/>
    <property type="match status" value="1"/>
</dbReference>
<name>A0A072TYC4_MEDTR</name>
<dbReference type="InterPro" id="IPR012340">
    <property type="entry name" value="NA-bd_OB-fold"/>
</dbReference>
<dbReference type="Gene3D" id="2.40.50.140">
    <property type="entry name" value="Nucleic acid-binding proteins"/>
    <property type="match status" value="1"/>
</dbReference>
<protein>
    <submittedName>
        <fullName evidence="1">Nucleic acid-binding, OB-fold-like protein, putative</fullName>
    </submittedName>
</protein>
<sequence>MANIFTPILAVTGGKKDLKLTVRVAHIWFIRDKENSDEIIFMNMILVDEKRGWIHAAVRKYLVPTIQKMVEEGGTYKLENVMIG</sequence>
<proteinExistence type="predicted"/>
<organism evidence="1 3">
    <name type="scientific">Medicago truncatula</name>
    <name type="common">Barrel medic</name>
    <name type="synonym">Medicago tribuloides</name>
    <dbReference type="NCBI Taxonomy" id="3880"/>
    <lineage>
        <taxon>Eukaryota</taxon>
        <taxon>Viridiplantae</taxon>
        <taxon>Streptophyta</taxon>
        <taxon>Embryophyta</taxon>
        <taxon>Tracheophyta</taxon>
        <taxon>Spermatophyta</taxon>
        <taxon>Magnoliopsida</taxon>
        <taxon>eudicotyledons</taxon>
        <taxon>Gunneridae</taxon>
        <taxon>Pentapetalae</taxon>
        <taxon>rosids</taxon>
        <taxon>fabids</taxon>
        <taxon>Fabales</taxon>
        <taxon>Fabaceae</taxon>
        <taxon>Papilionoideae</taxon>
        <taxon>50 kb inversion clade</taxon>
        <taxon>NPAAA clade</taxon>
        <taxon>Hologalegina</taxon>
        <taxon>IRL clade</taxon>
        <taxon>Trifolieae</taxon>
        <taxon>Medicago</taxon>
    </lineage>
</organism>
<dbReference type="Proteomes" id="UP000002051">
    <property type="component" value="Chromosome 8"/>
</dbReference>
<reference evidence="1 3" key="1">
    <citation type="journal article" date="2011" name="Nature">
        <title>The Medicago genome provides insight into the evolution of rhizobial symbioses.</title>
        <authorList>
            <person name="Young N.D."/>
            <person name="Debelle F."/>
            <person name="Oldroyd G.E."/>
            <person name="Geurts R."/>
            <person name="Cannon S.B."/>
            <person name="Udvardi M.K."/>
            <person name="Benedito V.A."/>
            <person name="Mayer K.F."/>
            <person name="Gouzy J."/>
            <person name="Schoof H."/>
            <person name="Van de Peer Y."/>
            <person name="Proost S."/>
            <person name="Cook D.R."/>
            <person name="Meyers B.C."/>
            <person name="Spannagl M."/>
            <person name="Cheung F."/>
            <person name="De Mita S."/>
            <person name="Krishnakumar V."/>
            <person name="Gundlach H."/>
            <person name="Zhou S."/>
            <person name="Mudge J."/>
            <person name="Bharti A.K."/>
            <person name="Murray J.D."/>
            <person name="Naoumkina M.A."/>
            <person name="Rosen B."/>
            <person name="Silverstein K.A."/>
            <person name="Tang H."/>
            <person name="Rombauts S."/>
            <person name="Zhao P.X."/>
            <person name="Zhou P."/>
            <person name="Barbe V."/>
            <person name="Bardou P."/>
            <person name="Bechner M."/>
            <person name="Bellec A."/>
            <person name="Berger A."/>
            <person name="Berges H."/>
            <person name="Bidwell S."/>
            <person name="Bisseling T."/>
            <person name="Choisne N."/>
            <person name="Couloux A."/>
            <person name="Denny R."/>
            <person name="Deshpande S."/>
            <person name="Dai X."/>
            <person name="Doyle J.J."/>
            <person name="Dudez A.M."/>
            <person name="Farmer A.D."/>
            <person name="Fouteau S."/>
            <person name="Franken C."/>
            <person name="Gibelin C."/>
            <person name="Gish J."/>
            <person name="Goldstein S."/>
            <person name="Gonzalez A.J."/>
            <person name="Green P.J."/>
            <person name="Hallab A."/>
            <person name="Hartog M."/>
            <person name="Hua A."/>
            <person name="Humphray S.J."/>
            <person name="Jeong D.H."/>
            <person name="Jing Y."/>
            <person name="Jocker A."/>
            <person name="Kenton S.M."/>
            <person name="Kim D.J."/>
            <person name="Klee K."/>
            <person name="Lai H."/>
            <person name="Lang C."/>
            <person name="Lin S."/>
            <person name="Macmil S.L."/>
            <person name="Magdelenat G."/>
            <person name="Matthews L."/>
            <person name="McCorrison J."/>
            <person name="Monaghan E.L."/>
            <person name="Mun J.H."/>
            <person name="Najar F.Z."/>
            <person name="Nicholson C."/>
            <person name="Noirot C."/>
            <person name="O'Bleness M."/>
            <person name="Paule C.R."/>
            <person name="Poulain J."/>
            <person name="Prion F."/>
            <person name="Qin B."/>
            <person name="Qu C."/>
            <person name="Retzel E.F."/>
            <person name="Riddle C."/>
            <person name="Sallet E."/>
            <person name="Samain S."/>
            <person name="Samson N."/>
            <person name="Sanders I."/>
            <person name="Saurat O."/>
            <person name="Scarpelli C."/>
            <person name="Schiex T."/>
            <person name="Segurens B."/>
            <person name="Severin A.J."/>
            <person name="Sherrier D.J."/>
            <person name="Shi R."/>
            <person name="Sims S."/>
            <person name="Singer S.R."/>
            <person name="Sinharoy S."/>
            <person name="Sterck L."/>
            <person name="Viollet A."/>
            <person name="Wang B.B."/>
            <person name="Wang K."/>
            <person name="Wang M."/>
            <person name="Wang X."/>
            <person name="Warfsmann J."/>
            <person name="Weissenbach J."/>
            <person name="White D.D."/>
            <person name="White J.D."/>
            <person name="Wiley G.B."/>
            <person name="Wincker P."/>
            <person name="Xing Y."/>
            <person name="Yang L."/>
            <person name="Yao Z."/>
            <person name="Ying F."/>
            <person name="Zhai J."/>
            <person name="Zhou L."/>
            <person name="Zuber A."/>
            <person name="Denarie J."/>
            <person name="Dixon R.A."/>
            <person name="May G.D."/>
            <person name="Schwartz D.C."/>
            <person name="Rogers J."/>
            <person name="Quetier F."/>
            <person name="Town C.D."/>
            <person name="Roe B.A."/>
        </authorList>
    </citation>
    <scope>NUCLEOTIDE SEQUENCE [LARGE SCALE GENOMIC DNA]</scope>
    <source>
        <strain evidence="1">A17</strain>
        <strain evidence="2 3">cv. Jemalong A17</strain>
    </source>
</reference>
<dbReference type="HOGENOM" id="CLU_2530949_0_0_1"/>
<dbReference type="AlphaFoldDB" id="A0A072TYC4"/>
<reference evidence="2" key="3">
    <citation type="submission" date="2015-04" db="UniProtKB">
        <authorList>
            <consortium name="EnsemblPlants"/>
        </authorList>
    </citation>
    <scope>IDENTIFICATION</scope>
    <source>
        <strain evidence="2">cv. Jemalong A17</strain>
    </source>
</reference>
<evidence type="ECO:0000313" key="1">
    <source>
        <dbReference type="EMBL" id="KEH18555.1"/>
    </source>
</evidence>
<evidence type="ECO:0000313" key="3">
    <source>
        <dbReference type="Proteomes" id="UP000002051"/>
    </source>
</evidence>
<dbReference type="EnsemblPlants" id="KEH18555">
    <property type="protein sequence ID" value="KEH18555"/>
    <property type="gene ID" value="MTR_8g024070"/>
</dbReference>